<dbReference type="SUPFAM" id="SSF75217">
    <property type="entry name" value="alpha/beta knot"/>
    <property type="match status" value="1"/>
</dbReference>
<keyword evidence="3" id="KW-0698">rRNA processing</keyword>
<dbReference type="NCBIfam" id="TIGR00186">
    <property type="entry name" value="rRNA_methyl_3"/>
    <property type="match status" value="1"/>
</dbReference>
<keyword evidence="4 8" id="KW-0489">Methyltransferase</keyword>
<name>A0A3B0XNW4_9ZZZZ</name>
<feature type="domain" description="RNA 2-O ribose methyltransferase substrate binding" evidence="7">
    <location>
        <begin position="8"/>
        <end position="84"/>
    </location>
</feature>
<keyword evidence="2" id="KW-0963">Cytoplasm</keyword>
<dbReference type="GO" id="GO:0070039">
    <property type="term" value="F:rRNA (guanosine-2'-O-)-methyltransferase activity"/>
    <property type="evidence" value="ECO:0007669"/>
    <property type="project" value="TreeGrafter"/>
</dbReference>
<dbReference type="Pfam" id="PF08032">
    <property type="entry name" value="SpoU_sub_bind"/>
    <property type="match status" value="1"/>
</dbReference>
<dbReference type="InterPro" id="IPR004441">
    <property type="entry name" value="rRNA_MeTrfase_TrmH"/>
</dbReference>
<dbReference type="InterPro" id="IPR029028">
    <property type="entry name" value="Alpha/beta_knot_MTases"/>
</dbReference>
<dbReference type="InterPro" id="IPR029026">
    <property type="entry name" value="tRNA_m1G_MTases_N"/>
</dbReference>
<organism evidence="8">
    <name type="scientific">hydrothermal vent metagenome</name>
    <dbReference type="NCBI Taxonomy" id="652676"/>
    <lineage>
        <taxon>unclassified sequences</taxon>
        <taxon>metagenomes</taxon>
        <taxon>ecological metagenomes</taxon>
    </lineage>
</organism>
<dbReference type="Gene3D" id="3.30.1330.30">
    <property type="match status" value="1"/>
</dbReference>
<evidence type="ECO:0000256" key="4">
    <source>
        <dbReference type="ARBA" id="ARBA00022603"/>
    </source>
</evidence>
<gene>
    <name evidence="8" type="ORF">MNBD_GAMMA09-3300</name>
</gene>
<dbReference type="PANTHER" id="PTHR46429:SF1">
    <property type="entry name" value="23S RRNA (GUANOSINE-2'-O-)-METHYLTRANSFERASE RLMB"/>
    <property type="match status" value="1"/>
</dbReference>
<accession>A0A3B0XNW4</accession>
<dbReference type="InterPro" id="IPR024915">
    <property type="entry name" value="23S_rRNA_MeTrfase_RlmB"/>
</dbReference>
<dbReference type="SUPFAM" id="SSF55315">
    <property type="entry name" value="L30e-like"/>
    <property type="match status" value="1"/>
</dbReference>
<dbReference type="EC" id="2.1.1.185" evidence="8"/>
<dbReference type="PANTHER" id="PTHR46429">
    <property type="entry name" value="23S RRNA (GUANOSINE-2'-O-)-METHYLTRANSFERASE RLMB"/>
    <property type="match status" value="1"/>
</dbReference>
<dbReference type="InterPro" id="IPR001537">
    <property type="entry name" value="SpoU_MeTrfase"/>
</dbReference>
<sequence length="250" mass="27436">MKSAQSEIIFGFHSVESLIRNDPINILQLLVEKNRHDKRIKQLIQFAQSQGIAVDYLKKTDLEKQADSRKTQGVAVRYKSTAKADESSLDQILHKDNVLLLVLDGVTDPHNLGACLRTAEAAGVDAVIVPKDRAAGITPTARKVACGAAETLSFFAVTNLARTLKQLKENDIWVVGTAGEAENNLYDVQLSGKLALVMGAEEKGMRRLTRENCNQLVKLPMAGQVESLNVSVATGVCLFEVIRQRAFKHE</sequence>
<evidence type="ECO:0000256" key="6">
    <source>
        <dbReference type="ARBA" id="ARBA00022691"/>
    </source>
</evidence>
<dbReference type="CDD" id="cd18103">
    <property type="entry name" value="SpoU-like_RlmB"/>
    <property type="match status" value="1"/>
</dbReference>
<comment type="similarity">
    <text evidence="1">Belongs to the class IV-like SAM-binding methyltransferase superfamily. RNA methyltransferase TrmH family.</text>
</comment>
<dbReference type="AlphaFoldDB" id="A0A3B0XNW4"/>
<evidence type="ECO:0000259" key="7">
    <source>
        <dbReference type="SMART" id="SM00967"/>
    </source>
</evidence>
<reference evidence="8" key="1">
    <citation type="submission" date="2018-06" db="EMBL/GenBank/DDBJ databases">
        <authorList>
            <person name="Zhirakovskaya E."/>
        </authorList>
    </citation>
    <scope>NUCLEOTIDE SEQUENCE</scope>
</reference>
<protein>
    <submittedName>
        <fullName evidence="8">23S rRNA (Guanosine(2251)-2'-O)-methyltransferase</fullName>
        <ecNumber evidence="8">2.1.1.185</ecNumber>
    </submittedName>
</protein>
<dbReference type="InterPro" id="IPR013123">
    <property type="entry name" value="SpoU_subst-bd"/>
</dbReference>
<dbReference type="GO" id="GO:0005829">
    <property type="term" value="C:cytosol"/>
    <property type="evidence" value="ECO:0007669"/>
    <property type="project" value="TreeGrafter"/>
</dbReference>
<dbReference type="HAMAP" id="MF_01887">
    <property type="entry name" value="23SrRNA_methyltr_B"/>
    <property type="match status" value="1"/>
</dbReference>
<dbReference type="InterPro" id="IPR029064">
    <property type="entry name" value="Ribosomal_eL30-like_sf"/>
</dbReference>
<evidence type="ECO:0000256" key="1">
    <source>
        <dbReference type="ARBA" id="ARBA00007228"/>
    </source>
</evidence>
<dbReference type="Gene3D" id="3.40.1280.10">
    <property type="match status" value="1"/>
</dbReference>
<evidence type="ECO:0000256" key="5">
    <source>
        <dbReference type="ARBA" id="ARBA00022679"/>
    </source>
</evidence>
<keyword evidence="6" id="KW-0949">S-adenosyl-L-methionine</keyword>
<evidence type="ECO:0000256" key="3">
    <source>
        <dbReference type="ARBA" id="ARBA00022552"/>
    </source>
</evidence>
<dbReference type="FunFam" id="3.40.1280.10:FF:000008">
    <property type="entry name" value="Group 3 RNA methyltransferase TrmH"/>
    <property type="match status" value="1"/>
</dbReference>
<keyword evidence="5 8" id="KW-0808">Transferase</keyword>
<evidence type="ECO:0000256" key="2">
    <source>
        <dbReference type="ARBA" id="ARBA00022490"/>
    </source>
</evidence>
<proteinExistence type="inferred from homology"/>
<dbReference type="Pfam" id="PF00588">
    <property type="entry name" value="SpoU_methylase"/>
    <property type="match status" value="1"/>
</dbReference>
<dbReference type="GO" id="GO:0003723">
    <property type="term" value="F:RNA binding"/>
    <property type="evidence" value="ECO:0007669"/>
    <property type="project" value="InterPro"/>
</dbReference>
<dbReference type="EMBL" id="UOFI01000069">
    <property type="protein sequence ID" value="VAW65803.1"/>
    <property type="molecule type" value="Genomic_DNA"/>
</dbReference>
<evidence type="ECO:0000313" key="8">
    <source>
        <dbReference type="EMBL" id="VAW65803.1"/>
    </source>
</evidence>
<dbReference type="SMART" id="SM00967">
    <property type="entry name" value="SpoU_sub_bind"/>
    <property type="match status" value="1"/>
</dbReference>